<comment type="similarity">
    <text evidence="6">Belongs to the ABC-2 integral membrane protein family.</text>
</comment>
<keyword evidence="5" id="KW-0046">Antibiotic resistance</keyword>
<keyword evidence="2 6" id="KW-0812">Transmembrane</keyword>
<dbReference type="Pfam" id="PF01061">
    <property type="entry name" value="ABC2_membrane"/>
    <property type="match status" value="1"/>
</dbReference>
<evidence type="ECO:0000256" key="4">
    <source>
        <dbReference type="ARBA" id="ARBA00023136"/>
    </source>
</evidence>
<evidence type="ECO:0000256" key="5">
    <source>
        <dbReference type="ARBA" id="ARBA00023251"/>
    </source>
</evidence>
<evidence type="ECO:0000256" key="1">
    <source>
        <dbReference type="ARBA" id="ARBA00004141"/>
    </source>
</evidence>
<feature type="transmembrane region" description="Helical" evidence="6">
    <location>
        <begin position="181"/>
        <end position="200"/>
    </location>
</feature>
<keyword evidence="6" id="KW-0813">Transport</keyword>
<dbReference type="InterPro" id="IPR051784">
    <property type="entry name" value="Nod_factor_ABC_transporter"/>
</dbReference>
<dbReference type="PIRSF" id="PIRSF006648">
    <property type="entry name" value="DrrB"/>
    <property type="match status" value="1"/>
</dbReference>
<comment type="caution">
    <text evidence="8">The sequence shown here is derived from an EMBL/GenBank/DDBJ whole genome shotgun (WGS) entry which is preliminary data.</text>
</comment>
<evidence type="ECO:0000256" key="2">
    <source>
        <dbReference type="ARBA" id="ARBA00022692"/>
    </source>
</evidence>
<reference evidence="9" key="1">
    <citation type="journal article" date="2019" name="Int. J. Syst. Evol. Microbiol.">
        <title>The Global Catalogue of Microorganisms (GCM) 10K type strain sequencing project: providing services to taxonomists for standard genome sequencing and annotation.</title>
        <authorList>
            <consortium name="The Broad Institute Genomics Platform"/>
            <consortium name="The Broad Institute Genome Sequencing Center for Infectious Disease"/>
            <person name="Wu L."/>
            <person name="Ma J."/>
        </authorList>
    </citation>
    <scope>NUCLEOTIDE SEQUENCE [LARGE SCALE GENOMIC DNA]</scope>
    <source>
        <strain evidence="9">JCM 18952</strain>
    </source>
</reference>
<keyword evidence="3 6" id="KW-1133">Transmembrane helix</keyword>
<feature type="transmembrane region" description="Helical" evidence="6">
    <location>
        <begin position="267"/>
        <end position="287"/>
    </location>
</feature>
<feature type="transmembrane region" description="Helical" evidence="6">
    <location>
        <begin position="153"/>
        <end position="174"/>
    </location>
</feature>
<dbReference type="Proteomes" id="UP001501257">
    <property type="component" value="Unassembled WGS sequence"/>
</dbReference>
<keyword evidence="6" id="KW-1003">Cell membrane</keyword>
<evidence type="ECO:0000313" key="9">
    <source>
        <dbReference type="Proteomes" id="UP001501257"/>
    </source>
</evidence>
<evidence type="ECO:0000313" key="8">
    <source>
        <dbReference type="EMBL" id="GAA5227220.1"/>
    </source>
</evidence>
<proteinExistence type="inferred from homology"/>
<gene>
    <name evidence="8" type="ORF">GCM10025778_17530</name>
</gene>
<feature type="transmembrane region" description="Helical" evidence="6">
    <location>
        <begin position="21"/>
        <end position="40"/>
    </location>
</feature>
<feature type="transmembrane region" description="Helical" evidence="6">
    <location>
        <begin position="110"/>
        <end position="133"/>
    </location>
</feature>
<comment type="subcellular location">
    <subcellularLocation>
        <location evidence="6">Cell membrane</location>
        <topology evidence="6">Multi-pass membrane protein</topology>
    </subcellularLocation>
    <subcellularLocation>
        <location evidence="1">Membrane</location>
        <topology evidence="1">Multi-pass membrane protein</topology>
    </subcellularLocation>
</comment>
<keyword evidence="4 6" id="KW-0472">Membrane</keyword>
<dbReference type="EMBL" id="BAABLK010000027">
    <property type="protein sequence ID" value="GAA5227220.1"/>
    <property type="molecule type" value="Genomic_DNA"/>
</dbReference>
<dbReference type="InterPro" id="IPR047817">
    <property type="entry name" value="ABC2_TM_bact-type"/>
</dbReference>
<dbReference type="PANTHER" id="PTHR43229:SF2">
    <property type="entry name" value="NODULATION PROTEIN J"/>
    <property type="match status" value="1"/>
</dbReference>
<dbReference type="InterPro" id="IPR013525">
    <property type="entry name" value="ABC2_TM"/>
</dbReference>
<dbReference type="InterPro" id="IPR000412">
    <property type="entry name" value="ABC_2_transport"/>
</dbReference>
<evidence type="ECO:0000256" key="3">
    <source>
        <dbReference type="ARBA" id="ARBA00022989"/>
    </source>
</evidence>
<accession>A0ABP9TM29</accession>
<feature type="domain" description="ABC transmembrane type-2" evidence="7">
    <location>
        <begin position="20"/>
        <end position="290"/>
    </location>
</feature>
<keyword evidence="9" id="KW-1185">Reference proteome</keyword>
<sequence>MRTIGLLTGRNLRIFFRDRSGVFFSLLSALLLFGLYALFLGNLQVENLTEQLPGASADDIQWFVNAWVFAGITMITTLTTGLASLGVFVDDRSSGRFSDFVVSPIRRWQLILGYLVSSFIVSVIMTLVVLLVGQLYLLIQGSEPMSVAQLVRLLGYIALSSAAFAALSSFVATFLKSSGAFAALSTVVGTLIGFLAGAYIPVGALPAGVVNIMNSLPFVQSAMLIRGPYAADALDAITGGEPRAIEAIEGFYGITVHVGDFQVTTGIAITVLVGVLLVFSALGAWQLSRRIR</sequence>
<dbReference type="PANTHER" id="PTHR43229">
    <property type="entry name" value="NODULATION PROTEIN J"/>
    <property type="match status" value="1"/>
</dbReference>
<protein>
    <recommendedName>
        <fullName evidence="6">Transport permease protein</fullName>
    </recommendedName>
</protein>
<dbReference type="PROSITE" id="PS51012">
    <property type="entry name" value="ABC_TM2"/>
    <property type="match status" value="1"/>
</dbReference>
<organism evidence="8 9">
    <name type="scientific">Paeniglutamicibacter antarcticus</name>
    <dbReference type="NCBI Taxonomy" id="494023"/>
    <lineage>
        <taxon>Bacteria</taxon>
        <taxon>Bacillati</taxon>
        <taxon>Actinomycetota</taxon>
        <taxon>Actinomycetes</taxon>
        <taxon>Micrococcales</taxon>
        <taxon>Micrococcaceae</taxon>
        <taxon>Paeniglutamicibacter</taxon>
    </lineage>
</organism>
<feature type="transmembrane region" description="Helical" evidence="6">
    <location>
        <begin position="60"/>
        <end position="89"/>
    </location>
</feature>
<name>A0ABP9TM29_9MICC</name>
<evidence type="ECO:0000259" key="7">
    <source>
        <dbReference type="PROSITE" id="PS51012"/>
    </source>
</evidence>
<dbReference type="RefSeq" id="WP_210101545.1">
    <property type="nucleotide sequence ID" value="NZ_BAABLK010000027.1"/>
</dbReference>
<evidence type="ECO:0000256" key="6">
    <source>
        <dbReference type="RuleBase" id="RU361157"/>
    </source>
</evidence>